<sequence>MFAWEIRDRLLAERVCDNDTVPSVSSINRIIRTKVQQPPNQQSPVSSHSIAPSTVPVTSVSSVSNDPAGSSYSISGILGITASSAENNKRKRDEGKWNYFRLHKTFLLLSCVELWNFNETMTLLVLGYNKMVAFKTLLLCVGECATYGV</sequence>
<dbReference type="GO" id="GO:0005634">
    <property type="term" value="C:nucleus"/>
    <property type="evidence" value="ECO:0007669"/>
    <property type="project" value="UniProtKB-SubCell"/>
</dbReference>
<evidence type="ECO:0000313" key="10">
    <source>
        <dbReference type="Ensembl" id="ENSCMIP00000016859.1"/>
    </source>
</evidence>
<keyword evidence="11" id="KW-1185">Reference proteome</keyword>
<reference evidence="10" key="5">
    <citation type="submission" date="2025-09" db="UniProtKB">
        <authorList>
            <consortium name="Ensembl"/>
        </authorList>
    </citation>
    <scope>IDENTIFICATION</scope>
</reference>
<protein>
    <recommendedName>
        <fullName evidence="9">Paired domain-containing protein</fullName>
    </recommendedName>
</protein>
<dbReference type="Ensembl" id="ENSCMIT00000017192.1">
    <property type="protein sequence ID" value="ENSCMIP00000016859.1"/>
    <property type="gene ID" value="ENSCMIG00000008089.1"/>
</dbReference>
<dbReference type="InterPro" id="IPR043565">
    <property type="entry name" value="PAX_fam"/>
</dbReference>
<feature type="compositionally biased region" description="Low complexity" evidence="8">
    <location>
        <begin position="36"/>
        <end position="67"/>
    </location>
</feature>
<keyword evidence="4" id="KW-0805">Transcription regulation</keyword>
<dbReference type="InterPro" id="IPR036388">
    <property type="entry name" value="WH-like_DNA-bd_sf"/>
</dbReference>
<evidence type="ECO:0000313" key="11">
    <source>
        <dbReference type="Proteomes" id="UP000314986"/>
    </source>
</evidence>
<evidence type="ECO:0000259" key="9">
    <source>
        <dbReference type="PROSITE" id="PS51057"/>
    </source>
</evidence>
<reference evidence="11" key="1">
    <citation type="journal article" date="2006" name="Science">
        <title>Ancient noncoding elements conserved in the human genome.</title>
        <authorList>
            <person name="Venkatesh B."/>
            <person name="Kirkness E.F."/>
            <person name="Loh Y.H."/>
            <person name="Halpern A.L."/>
            <person name="Lee A.P."/>
            <person name="Johnson J."/>
            <person name="Dandona N."/>
            <person name="Viswanathan L.D."/>
            <person name="Tay A."/>
            <person name="Venter J.C."/>
            <person name="Strausberg R.L."/>
            <person name="Brenner S."/>
        </authorList>
    </citation>
    <scope>NUCLEOTIDE SEQUENCE [LARGE SCALE GENOMIC DNA]</scope>
</reference>
<dbReference type="GO" id="GO:0000978">
    <property type="term" value="F:RNA polymerase II cis-regulatory region sequence-specific DNA binding"/>
    <property type="evidence" value="ECO:0007669"/>
    <property type="project" value="TreeGrafter"/>
</dbReference>
<keyword evidence="2" id="KW-0217">Developmental protein</keyword>
<dbReference type="PROSITE" id="PS51057">
    <property type="entry name" value="PAIRED_2"/>
    <property type="match status" value="1"/>
</dbReference>
<keyword evidence="6" id="KW-0804">Transcription</keyword>
<keyword evidence="3" id="KW-0563">Paired box</keyword>
<organism evidence="10 11">
    <name type="scientific">Callorhinchus milii</name>
    <name type="common">Ghost shark</name>
    <dbReference type="NCBI Taxonomy" id="7868"/>
    <lineage>
        <taxon>Eukaryota</taxon>
        <taxon>Metazoa</taxon>
        <taxon>Chordata</taxon>
        <taxon>Craniata</taxon>
        <taxon>Vertebrata</taxon>
        <taxon>Chondrichthyes</taxon>
        <taxon>Holocephali</taxon>
        <taxon>Chimaeriformes</taxon>
        <taxon>Callorhinchidae</taxon>
        <taxon>Callorhinchus</taxon>
    </lineage>
</organism>
<evidence type="ECO:0000256" key="3">
    <source>
        <dbReference type="ARBA" id="ARBA00022724"/>
    </source>
</evidence>
<evidence type="ECO:0000256" key="4">
    <source>
        <dbReference type="ARBA" id="ARBA00023015"/>
    </source>
</evidence>
<name>A0A4W3I782_CALMI</name>
<proteinExistence type="predicted"/>
<accession>A0A4W3I782</accession>
<evidence type="ECO:0000256" key="7">
    <source>
        <dbReference type="ARBA" id="ARBA00023242"/>
    </source>
</evidence>
<dbReference type="PANTHER" id="PTHR45636:SF20">
    <property type="entry name" value="PAIRED BOX PROTEIN PAX-5"/>
    <property type="match status" value="1"/>
</dbReference>
<evidence type="ECO:0000256" key="6">
    <source>
        <dbReference type="ARBA" id="ARBA00023163"/>
    </source>
</evidence>
<comment type="subcellular location">
    <subcellularLocation>
        <location evidence="1">Nucleus</location>
    </subcellularLocation>
</comment>
<dbReference type="GO" id="GO:0000981">
    <property type="term" value="F:DNA-binding transcription factor activity, RNA polymerase II-specific"/>
    <property type="evidence" value="ECO:0007669"/>
    <property type="project" value="TreeGrafter"/>
</dbReference>
<reference evidence="11" key="2">
    <citation type="journal article" date="2007" name="PLoS Biol.">
        <title>Survey sequencing and comparative analysis of the elephant shark (Callorhinchus milii) genome.</title>
        <authorList>
            <person name="Venkatesh B."/>
            <person name="Kirkness E.F."/>
            <person name="Loh Y.H."/>
            <person name="Halpern A.L."/>
            <person name="Lee A.P."/>
            <person name="Johnson J."/>
            <person name="Dandona N."/>
            <person name="Viswanathan L.D."/>
            <person name="Tay A."/>
            <person name="Venter J.C."/>
            <person name="Strausberg R.L."/>
            <person name="Brenner S."/>
        </authorList>
    </citation>
    <scope>NUCLEOTIDE SEQUENCE [LARGE SCALE GENOMIC DNA]</scope>
</reference>
<dbReference type="InterPro" id="IPR001523">
    <property type="entry name" value="Paired_dom"/>
</dbReference>
<keyword evidence="5" id="KW-0238">DNA-binding</keyword>
<dbReference type="GeneTree" id="ENSGT00940000157412"/>
<evidence type="ECO:0000256" key="8">
    <source>
        <dbReference type="SAM" id="MobiDB-lite"/>
    </source>
</evidence>
<dbReference type="Gene3D" id="1.10.10.10">
    <property type="entry name" value="Winged helix-like DNA-binding domain superfamily/Winged helix DNA-binding domain"/>
    <property type="match status" value="1"/>
</dbReference>
<dbReference type="Pfam" id="PF00292">
    <property type="entry name" value="PAX"/>
    <property type="match status" value="1"/>
</dbReference>
<dbReference type="SUPFAM" id="SSF46689">
    <property type="entry name" value="Homeodomain-like"/>
    <property type="match status" value="1"/>
</dbReference>
<dbReference type="Proteomes" id="UP000314986">
    <property type="component" value="Unassembled WGS sequence"/>
</dbReference>
<evidence type="ECO:0000256" key="5">
    <source>
        <dbReference type="ARBA" id="ARBA00023125"/>
    </source>
</evidence>
<feature type="region of interest" description="Disordered" evidence="8">
    <location>
        <begin position="35"/>
        <end position="67"/>
    </location>
</feature>
<dbReference type="PANTHER" id="PTHR45636">
    <property type="entry name" value="PAIRED BOX PROTEIN PAX-6-RELATED-RELATED"/>
    <property type="match status" value="1"/>
</dbReference>
<dbReference type="InParanoid" id="A0A4W3I782"/>
<evidence type="ECO:0000256" key="2">
    <source>
        <dbReference type="ARBA" id="ARBA00022473"/>
    </source>
</evidence>
<reference evidence="11" key="3">
    <citation type="journal article" date="2014" name="Nature">
        <title>Elephant shark genome provides unique insights into gnathostome evolution.</title>
        <authorList>
            <consortium name="International Elephant Shark Genome Sequencing Consortium"/>
            <person name="Venkatesh B."/>
            <person name="Lee A.P."/>
            <person name="Ravi V."/>
            <person name="Maurya A.K."/>
            <person name="Lian M.M."/>
            <person name="Swann J.B."/>
            <person name="Ohta Y."/>
            <person name="Flajnik M.F."/>
            <person name="Sutoh Y."/>
            <person name="Kasahara M."/>
            <person name="Hoon S."/>
            <person name="Gangu V."/>
            <person name="Roy S.W."/>
            <person name="Irimia M."/>
            <person name="Korzh V."/>
            <person name="Kondrychyn I."/>
            <person name="Lim Z.W."/>
            <person name="Tay B.H."/>
            <person name="Tohari S."/>
            <person name="Kong K.W."/>
            <person name="Ho S."/>
            <person name="Lorente-Galdos B."/>
            <person name="Quilez J."/>
            <person name="Marques-Bonet T."/>
            <person name="Raney B.J."/>
            <person name="Ingham P.W."/>
            <person name="Tay A."/>
            <person name="Hillier L.W."/>
            <person name="Minx P."/>
            <person name="Boehm T."/>
            <person name="Wilson R.K."/>
            <person name="Brenner S."/>
            <person name="Warren W.C."/>
        </authorList>
    </citation>
    <scope>NUCLEOTIDE SEQUENCE [LARGE SCALE GENOMIC DNA]</scope>
</reference>
<keyword evidence="7" id="KW-0539">Nucleus</keyword>
<feature type="domain" description="Paired" evidence="9">
    <location>
        <begin position="1"/>
        <end position="34"/>
    </location>
</feature>
<dbReference type="STRING" id="7868.ENSCMIP00000016859"/>
<dbReference type="FunFam" id="1.10.10.10:FF:000741">
    <property type="entry name" value="Paired box protein Pax-5"/>
    <property type="match status" value="1"/>
</dbReference>
<dbReference type="AlphaFoldDB" id="A0A4W3I782"/>
<dbReference type="InterPro" id="IPR009057">
    <property type="entry name" value="Homeodomain-like_sf"/>
</dbReference>
<reference evidence="10" key="4">
    <citation type="submission" date="2025-08" db="UniProtKB">
        <authorList>
            <consortium name="Ensembl"/>
        </authorList>
    </citation>
    <scope>IDENTIFICATION</scope>
</reference>
<evidence type="ECO:0000256" key="1">
    <source>
        <dbReference type="ARBA" id="ARBA00004123"/>
    </source>
</evidence>